<dbReference type="RefSeq" id="WP_191768950.1">
    <property type="nucleotide sequence ID" value="NZ_JACSRA010000018.1"/>
</dbReference>
<dbReference type="EMBL" id="JACSRA010000018">
    <property type="protein sequence ID" value="MBD7912058.1"/>
    <property type="molecule type" value="Genomic_DNA"/>
</dbReference>
<accession>A0ABR8PV43</accession>
<feature type="domain" description="RiboL-PSP-HEPN" evidence="1">
    <location>
        <begin position="45"/>
        <end position="266"/>
    </location>
</feature>
<evidence type="ECO:0000259" key="1">
    <source>
        <dbReference type="Pfam" id="PF18735"/>
    </source>
</evidence>
<dbReference type="Proteomes" id="UP000627781">
    <property type="component" value="Unassembled WGS sequence"/>
</dbReference>
<proteinExistence type="predicted"/>
<comment type="caution">
    <text evidence="2">The sequence shown here is derived from an EMBL/GenBank/DDBJ whole genome shotgun (WGS) entry which is preliminary data.</text>
</comment>
<evidence type="ECO:0000313" key="3">
    <source>
        <dbReference type="Proteomes" id="UP000627781"/>
    </source>
</evidence>
<organism evidence="2 3">
    <name type="scientific">Clostridium cibarium</name>
    <dbReference type="NCBI Taxonomy" id="2762247"/>
    <lineage>
        <taxon>Bacteria</taxon>
        <taxon>Bacillati</taxon>
        <taxon>Bacillota</taxon>
        <taxon>Clostridia</taxon>
        <taxon>Eubacteriales</taxon>
        <taxon>Clostridiaceae</taxon>
        <taxon>Clostridium</taxon>
    </lineage>
</organism>
<gene>
    <name evidence="2" type="ORF">H9661_11880</name>
</gene>
<name>A0ABR8PV43_9CLOT</name>
<sequence length="363" mass="42924">MELALIEAIKKIDGLRKYIELSEKMKIFDDIEVELFDKIDKYQELKELKELHNLKEFVGSLQKLKTKKMYDYNLIIVTMYGILENYVEESIKEYLSILNNTIMEYNRLPNKITENHIIFCANLLKYIDTMSKYEHIKKSDVIKNLNSCLSDKKYTLNLDAFIHHTSNFRYESINEIYNNVGIQGILNEVKNNSKFIEYNMRELSIEKEDIADINNKTLFFKLEDLAERRNQIAHGIISDNLLSLLLMSDCLNYVDILIKSINEILDKKIVEYEFEYANKEKLNEPIKIIDNRIICLEVNYQRLKVGNKIFAYNKNNNNIKCGRIISMKIGEKDIVETPLIDEIKVGVMVDFRAKDNYEYYFVK</sequence>
<protein>
    <recommendedName>
        <fullName evidence="1">RiboL-PSP-HEPN domain-containing protein</fullName>
    </recommendedName>
</protein>
<keyword evidence="3" id="KW-1185">Reference proteome</keyword>
<dbReference type="Pfam" id="PF18735">
    <property type="entry name" value="HEPN_RiboL-PSP"/>
    <property type="match status" value="1"/>
</dbReference>
<reference evidence="2 3" key="1">
    <citation type="submission" date="2020-08" db="EMBL/GenBank/DDBJ databases">
        <title>A Genomic Blueprint of the Chicken Gut Microbiome.</title>
        <authorList>
            <person name="Gilroy R."/>
            <person name="Ravi A."/>
            <person name="Getino M."/>
            <person name="Pursley I."/>
            <person name="Horton D.L."/>
            <person name="Alikhan N.-F."/>
            <person name="Baker D."/>
            <person name="Gharbi K."/>
            <person name="Hall N."/>
            <person name="Watson M."/>
            <person name="Adriaenssens E.M."/>
            <person name="Foster-Nyarko E."/>
            <person name="Jarju S."/>
            <person name="Secka A."/>
            <person name="Antonio M."/>
            <person name="Oren A."/>
            <person name="Chaudhuri R."/>
            <person name="La Ragione R.M."/>
            <person name="Hildebrand F."/>
            <person name="Pallen M.J."/>
        </authorList>
    </citation>
    <scope>NUCLEOTIDE SEQUENCE [LARGE SCALE GENOMIC DNA]</scope>
    <source>
        <strain evidence="2 3">Sa3CVN1</strain>
    </source>
</reference>
<evidence type="ECO:0000313" key="2">
    <source>
        <dbReference type="EMBL" id="MBD7912058.1"/>
    </source>
</evidence>
<dbReference type="InterPro" id="IPR041519">
    <property type="entry name" value="HEPN_RiboL-PSP"/>
</dbReference>